<dbReference type="PANTHER" id="PTHR34703:SF1">
    <property type="entry name" value="ANTIPORTER SUBUNIT MNHG2-RELATED"/>
    <property type="match status" value="1"/>
</dbReference>
<dbReference type="NCBIfam" id="TIGR01300">
    <property type="entry name" value="CPA3_mnhG_phaG"/>
    <property type="match status" value="1"/>
</dbReference>
<sequence length="105" mass="11173">MNQLPLWAAIPVVLLLCAGGVLTLIGAIGLLRLPHFYARMHGPALGNTLGAACVLLASILAFSVLGQRMVVQEVLISVFLLMTSPVTAMLLMRAALFEDGRDKTD</sequence>
<feature type="transmembrane region" description="Helical" evidence="1">
    <location>
        <begin position="74"/>
        <end position="96"/>
    </location>
</feature>
<protein>
    <submittedName>
        <fullName evidence="2">Cation:proton antiporter</fullName>
    </submittedName>
</protein>
<feature type="transmembrane region" description="Helical" evidence="1">
    <location>
        <begin position="43"/>
        <end position="62"/>
    </location>
</feature>
<gene>
    <name evidence="2" type="ORF">DAI18_14370</name>
</gene>
<dbReference type="InterPro" id="IPR005133">
    <property type="entry name" value="PhaG_MnhG_YufB"/>
</dbReference>
<organism evidence="2 3">
    <name type="scientific">Microvirgula aerodenitrificans</name>
    <dbReference type="NCBI Taxonomy" id="57480"/>
    <lineage>
        <taxon>Bacteria</taxon>
        <taxon>Pseudomonadati</taxon>
        <taxon>Pseudomonadota</taxon>
        <taxon>Betaproteobacteria</taxon>
        <taxon>Neisseriales</taxon>
        <taxon>Aquaspirillaceae</taxon>
        <taxon>Microvirgula</taxon>
    </lineage>
</organism>
<accession>A0A2S0PCN7</accession>
<name>A0A2S0PCN7_9NEIS</name>
<dbReference type="GO" id="GO:0015385">
    <property type="term" value="F:sodium:proton antiporter activity"/>
    <property type="evidence" value="ECO:0007669"/>
    <property type="project" value="TreeGrafter"/>
</dbReference>
<dbReference type="EMBL" id="CP028519">
    <property type="protein sequence ID" value="AVY95093.1"/>
    <property type="molecule type" value="Genomic_DNA"/>
</dbReference>
<feature type="transmembrane region" description="Helical" evidence="1">
    <location>
        <begin position="6"/>
        <end position="31"/>
    </location>
</feature>
<dbReference type="STRING" id="1122240.GCA_000620105_01416"/>
<keyword evidence="3" id="KW-1185">Reference proteome</keyword>
<dbReference type="AlphaFoldDB" id="A0A2S0PCN7"/>
<dbReference type="KEGG" id="maer:DAI18_14370"/>
<proteinExistence type="predicted"/>
<keyword evidence="1" id="KW-0472">Membrane</keyword>
<dbReference type="RefSeq" id="WP_028498766.1">
    <property type="nucleotide sequence ID" value="NZ_CALFSO010000068.1"/>
</dbReference>
<keyword evidence="1" id="KW-1133">Transmembrane helix</keyword>
<dbReference type="Pfam" id="PF03334">
    <property type="entry name" value="PhaG_MnhG_YufB"/>
    <property type="match status" value="1"/>
</dbReference>
<evidence type="ECO:0000256" key="1">
    <source>
        <dbReference type="SAM" id="Phobius"/>
    </source>
</evidence>
<dbReference type="Proteomes" id="UP000244173">
    <property type="component" value="Chromosome"/>
</dbReference>
<evidence type="ECO:0000313" key="2">
    <source>
        <dbReference type="EMBL" id="AVY95093.1"/>
    </source>
</evidence>
<dbReference type="PANTHER" id="PTHR34703">
    <property type="entry name" value="ANTIPORTER SUBUNIT MNHG2-RELATED"/>
    <property type="match status" value="1"/>
</dbReference>
<keyword evidence="1" id="KW-0812">Transmembrane</keyword>
<dbReference type="OrthoDB" id="9813804at2"/>
<evidence type="ECO:0000313" key="3">
    <source>
        <dbReference type="Proteomes" id="UP000244173"/>
    </source>
</evidence>
<reference evidence="2 3" key="1">
    <citation type="submission" date="2018-04" db="EMBL/GenBank/DDBJ databases">
        <title>Denitrifier Microvirgula.</title>
        <authorList>
            <person name="Anderson E."/>
            <person name="Jang J."/>
            <person name="Ishii S."/>
        </authorList>
    </citation>
    <scope>NUCLEOTIDE SEQUENCE [LARGE SCALE GENOMIC DNA]</scope>
    <source>
        <strain evidence="2 3">BE2.4</strain>
    </source>
</reference>